<evidence type="ECO:0000313" key="10">
    <source>
        <dbReference type="Proteomes" id="UP000054735"/>
    </source>
</evidence>
<dbReference type="AlphaFoldDB" id="A0A378I9V1"/>
<proteinExistence type="inferred from homology"/>
<dbReference type="PANTHER" id="PTHR30288:SF0">
    <property type="entry name" value="FLAGELLAR HOOK-ASSOCIATED PROTEIN 2"/>
    <property type="match status" value="1"/>
</dbReference>
<dbReference type="PANTHER" id="PTHR30288">
    <property type="entry name" value="FLAGELLAR CAP/ASSEMBLY PROTEIN FLID"/>
    <property type="match status" value="1"/>
</dbReference>
<name>A0A378I9V1_9GAMM</name>
<sequence length="559" mass="58989">MSGISSPGVGSGLDIKSIVDALVKAEITPAKDRIDRREASLITELSAIGQVKSTLSKLQVSLIKLGDLKQFNLLKTSISDSNALQATTSSNAIDGHYDIEIIQLAAKQNLASSAFTNSSTPVGQGTLTIEFGTYSNDLSSFSVNSDKAPLVIDIGPGQNSLLAIRDAINNNDSGVQAAIVQDSQGSRLTLSSPATGKSFEMRITVNDSDGNNTNGSGLSTLAYDPTSAVNSMSQTAEAKDSQFKINGLLLTENSNRIENAISGVTLDLKKAQPGTLISLGVEANEAQTTSLIREFVKQFNDAMGTLNNLTSYDPATKKSGALQGDTGIRNLKFALSSMMSDVNQDISSPLKTLADMGIKTTKSGLLEINEDQLAKAVEINYDAIGAFFAKSAKASDSNVKINNIGADVKAGTYALTIDSFNPGVNLSGTIGGLIATSSNGVTLKGSGTLKNLSLDVTGGGVGARGSVTVTDGLAVKFNNLVDQFLNDKGTLVDRSSSLNQQIEKLTEDRERLDYRSQELGKRYLKQFTALDGLLSQMQSTSNFLSQQLANLPQLTLNKR</sequence>
<dbReference type="RefSeq" id="WP_058522717.1">
    <property type="nucleotide sequence ID" value="NZ_CAAAHV010000022.1"/>
</dbReference>
<dbReference type="InterPro" id="IPR003481">
    <property type="entry name" value="FliD_N"/>
</dbReference>
<dbReference type="STRING" id="28083.Lbir_0610"/>
<dbReference type="GO" id="GO:0071973">
    <property type="term" value="P:bacterial-type flagellum-dependent cell motility"/>
    <property type="evidence" value="ECO:0007669"/>
    <property type="project" value="TreeGrafter"/>
</dbReference>
<dbReference type="InterPro" id="IPR010809">
    <property type="entry name" value="FliD_C"/>
</dbReference>
<keyword evidence="9" id="KW-0969">Cilium</keyword>
<evidence type="ECO:0000313" key="9">
    <source>
        <dbReference type="EMBL" id="STX31813.1"/>
    </source>
</evidence>
<comment type="similarity">
    <text evidence="1 5">Belongs to the FliD family.</text>
</comment>
<keyword evidence="3" id="KW-0175">Coiled coil</keyword>
<evidence type="ECO:0000256" key="4">
    <source>
        <dbReference type="ARBA" id="ARBA00023143"/>
    </source>
</evidence>
<dbReference type="Proteomes" id="UP000054735">
    <property type="component" value="Unassembled WGS sequence"/>
</dbReference>
<keyword evidence="10" id="KW-1185">Reference proteome</keyword>
<dbReference type="InterPro" id="IPR040026">
    <property type="entry name" value="FliD"/>
</dbReference>
<dbReference type="GO" id="GO:0009424">
    <property type="term" value="C:bacterial-type flagellum hook"/>
    <property type="evidence" value="ECO:0007669"/>
    <property type="project" value="UniProtKB-UniRule"/>
</dbReference>
<feature type="domain" description="Flagellar hook-associated protein 2 N-terminal" evidence="6">
    <location>
        <begin position="11"/>
        <end position="108"/>
    </location>
</feature>
<comment type="function">
    <text evidence="5">Required for morphogenesis and for the elongation of the flagellar filament by facilitating polymerization of the flagellin monomers at the tip of growing filament. Forms a capping structure, which prevents flagellin subunits (transported through the central channel of the flagellum) from leaking out without polymerization at the distal end.</text>
</comment>
<dbReference type="Pfam" id="PF02465">
    <property type="entry name" value="FliD_N"/>
    <property type="match status" value="1"/>
</dbReference>
<evidence type="ECO:0000256" key="5">
    <source>
        <dbReference type="RuleBase" id="RU362066"/>
    </source>
</evidence>
<organism evidence="9 11">
    <name type="scientific">Legionella birminghamensis</name>
    <dbReference type="NCBI Taxonomy" id="28083"/>
    <lineage>
        <taxon>Bacteria</taxon>
        <taxon>Pseudomonadati</taxon>
        <taxon>Pseudomonadota</taxon>
        <taxon>Gammaproteobacteria</taxon>
        <taxon>Legionellales</taxon>
        <taxon>Legionellaceae</taxon>
        <taxon>Legionella</taxon>
    </lineage>
</organism>
<dbReference type="EMBL" id="LNXT01000006">
    <property type="protein sequence ID" value="KTC75236.1"/>
    <property type="molecule type" value="Genomic_DNA"/>
</dbReference>
<protein>
    <recommendedName>
        <fullName evidence="5">Flagellar hook-associated protein 2</fullName>
        <shortName evidence="5">HAP2</shortName>
    </recommendedName>
    <alternativeName>
        <fullName evidence="5">Flagellar cap protein</fullName>
    </alternativeName>
</protein>
<keyword evidence="5" id="KW-0964">Secreted</keyword>
<dbReference type="Proteomes" id="UP000255066">
    <property type="component" value="Unassembled WGS sequence"/>
</dbReference>
<feature type="domain" description="Flagellar hook-associated protein 2 C-terminal" evidence="7">
    <location>
        <begin position="238"/>
        <end position="539"/>
    </location>
</feature>
<reference evidence="9 11" key="2">
    <citation type="submission" date="2018-06" db="EMBL/GenBank/DDBJ databases">
        <authorList>
            <consortium name="Pathogen Informatics"/>
            <person name="Doyle S."/>
        </authorList>
    </citation>
    <scope>NUCLEOTIDE SEQUENCE [LARGE SCALE GENOMIC DNA]</scope>
    <source>
        <strain evidence="9 11">NCTC12437</strain>
    </source>
</reference>
<dbReference type="GO" id="GO:0007155">
    <property type="term" value="P:cell adhesion"/>
    <property type="evidence" value="ECO:0007669"/>
    <property type="project" value="InterPro"/>
</dbReference>
<evidence type="ECO:0000256" key="1">
    <source>
        <dbReference type="ARBA" id="ARBA00009764"/>
    </source>
</evidence>
<dbReference type="GO" id="GO:0009421">
    <property type="term" value="C:bacterial-type flagellum filament cap"/>
    <property type="evidence" value="ECO:0007669"/>
    <property type="project" value="InterPro"/>
</dbReference>
<comment type="subcellular location">
    <subcellularLocation>
        <location evidence="5">Secreted</location>
    </subcellularLocation>
    <subcellularLocation>
        <location evidence="5">Bacterial flagellum</location>
    </subcellularLocation>
</comment>
<evidence type="ECO:0000259" key="7">
    <source>
        <dbReference type="Pfam" id="PF07195"/>
    </source>
</evidence>
<evidence type="ECO:0000256" key="2">
    <source>
        <dbReference type="ARBA" id="ARBA00011255"/>
    </source>
</evidence>
<evidence type="ECO:0000313" key="11">
    <source>
        <dbReference type="Proteomes" id="UP000255066"/>
    </source>
</evidence>
<dbReference type="EMBL" id="UGNW01000001">
    <property type="protein sequence ID" value="STX31813.1"/>
    <property type="molecule type" value="Genomic_DNA"/>
</dbReference>
<evidence type="ECO:0000259" key="6">
    <source>
        <dbReference type="Pfam" id="PF02465"/>
    </source>
</evidence>
<keyword evidence="4 5" id="KW-0975">Bacterial flagellum</keyword>
<reference evidence="8 10" key="1">
    <citation type="submission" date="2015-11" db="EMBL/GenBank/DDBJ databases">
        <title>Genomic analysis of 38 Legionella species identifies large and diverse effector repertoires.</title>
        <authorList>
            <person name="Burstein D."/>
            <person name="Amaro F."/>
            <person name="Zusman T."/>
            <person name="Lifshitz Z."/>
            <person name="Cohen O."/>
            <person name="Gilbert J.A."/>
            <person name="Pupko T."/>
            <person name="Shuman H.A."/>
            <person name="Segal G."/>
        </authorList>
    </citation>
    <scope>NUCLEOTIDE SEQUENCE [LARGE SCALE GENOMIC DNA]</scope>
    <source>
        <strain evidence="8 10">CDC#1407-AL-14</strain>
    </source>
</reference>
<accession>A0A378I9V1</accession>
<dbReference type="Pfam" id="PF07195">
    <property type="entry name" value="FliD_C"/>
    <property type="match status" value="1"/>
</dbReference>
<gene>
    <name evidence="9" type="primary">fliD</name>
    <name evidence="8" type="ORF">Lbir_0610</name>
    <name evidence="9" type="ORF">NCTC12437_01587</name>
</gene>
<dbReference type="OrthoDB" id="9810816at2"/>
<keyword evidence="9" id="KW-0966">Cell projection</keyword>
<evidence type="ECO:0000256" key="3">
    <source>
        <dbReference type="ARBA" id="ARBA00023054"/>
    </source>
</evidence>
<evidence type="ECO:0000313" key="8">
    <source>
        <dbReference type="EMBL" id="KTC75236.1"/>
    </source>
</evidence>
<keyword evidence="9" id="KW-0282">Flagellum</keyword>
<comment type="subunit">
    <text evidence="2 5">Homopentamer.</text>
</comment>
<dbReference type="GO" id="GO:0005576">
    <property type="term" value="C:extracellular region"/>
    <property type="evidence" value="ECO:0007669"/>
    <property type="project" value="UniProtKB-SubCell"/>
</dbReference>